<dbReference type="Pfam" id="PF07883">
    <property type="entry name" value="Cupin_2"/>
    <property type="match status" value="1"/>
</dbReference>
<proteinExistence type="predicted"/>
<evidence type="ECO:0000256" key="1">
    <source>
        <dbReference type="ARBA" id="ARBA00023125"/>
    </source>
</evidence>
<feature type="domain" description="HTH cro/C1-type" evidence="2">
    <location>
        <begin position="7"/>
        <end position="61"/>
    </location>
</feature>
<dbReference type="SUPFAM" id="SSF47413">
    <property type="entry name" value="lambda repressor-like DNA-binding domains"/>
    <property type="match status" value="1"/>
</dbReference>
<keyword evidence="1" id="KW-0238">DNA-binding</keyword>
<name>A0ABV2J9J7_9FIRM</name>
<dbReference type="InterPro" id="IPR013096">
    <property type="entry name" value="Cupin_2"/>
</dbReference>
<dbReference type="PANTHER" id="PTHR46797">
    <property type="entry name" value="HTH-TYPE TRANSCRIPTIONAL REGULATOR"/>
    <property type="match status" value="1"/>
</dbReference>
<dbReference type="Pfam" id="PF01381">
    <property type="entry name" value="HTH_3"/>
    <property type="match status" value="1"/>
</dbReference>
<sequence>MEIGNRIKQLRVTQGLTQEELAERSELTKGFISQIERDLTSPSVDSLLDILEALGTTPESFFAREENEQIVFRKEDYFESENDDLGYFIKWIVPNAQKNEMEPTLITINPEGKTKNIPPYDGEEFGYVIKGNVTLVYGNDEKYNLKKGETFYFRANKEHFLKNDKSKEAQVLWISSPPSF</sequence>
<dbReference type="RefSeq" id="WP_354367893.1">
    <property type="nucleotide sequence ID" value="NZ_JBEPMA010000005.1"/>
</dbReference>
<gene>
    <name evidence="3" type="ORF">ABID14_001069</name>
</gene>
<dbReference type="InterPro" id="IPR011051">
    <property type="entry name" value="RmlC_Cupin_sf"/>
</dbReference>
<dbReference type="EMBL" id="JBEPMA010000005">
    <property type="protein sequence ID" value="MET3617438.1"/>
    <property type="molecule type" value="Genomic_DNA"/>
</dbReference>
<dbReference type="Gene3D" id="1.10.260.40">
    <property type="entry name" value="lambda repressor-like DNA-binding domains"/>
    <property type="match status" value="1"/>
</dbReference>
<dbReference type="SMART" id="SM00530">
    <property type="entry name" value="HTH_XRE"/>
    <property type="match status" value="1"/>
</dbReference>
<evidence type="ECO:0000259" key="2">
    <source>
        <dbReference type="PROSITE" id="PS50943"/>
    </source>
</evidence>
<evidence type="ECO:0000313" key="3">
    <source>
        <dbReference type="EMBL" id="MET3617438.1"/>
    </source>
</evidence>
<dbReference type="InterPro" id="IPR050807">
    <property type="entry name" value="TransReg_Diox_bact_type"/>
</dbReference>
<dbReference type="InterPro" id="IPR010982">
    <property type="entry name" value="Lambda_DNA-bd_dom_sf"/>
</dbReference>
<evidence type="ECO:0000313" key="4">
    <source>
        <dbReference type="Proteomes" id="UP001549162"/>
    </source>
</evidence>
<accession>A0ABV2J9J7</accession>
<keyword evidence="4" id="KW-1185">Reference proteome</keyword>
<dbReference type="CDD" id="cd02209">
    <property type="entry name" value="cupin_XRE_C"/>
    <property type="match status" value="1"/>
</dbReference>
<dbReference type="PANTHER" id="PTHR46797:SF2">
    <property type="entry name" value="TRANSCRIPTIONAL REGULATOR"/>
    <property type="match status" value="1"/>
</dbReference>
<dbReference type="SUPFAM" id="SSF51182">
    <property type="entry name" value="RmlC-like cupins"/>
    <property type="match status" value="1"/>
</dbReference>
<reference evidence="3 4" key="1">
    <citation type="submission" date="2024-06" db="EMBL/GenBank/DDBJ databases">
        <title>Genomic Encyclopedia of Type Strains, Phase IV (KMG-IV): sequencing the most valuable type-strain genomes for metagenomic binning, comparative biology and taxonomic classification.</title>
        <authorList>
            <person name="Goeker M."/>
        </authorList>
    </citation>
    <scope>NUCLEOTIDE SEQUENCE [LARGE SCALE GENOMIC DNA]</scope>
    <source>
        <strain evidence="3 4">DSM 21460</strain>
    </source>
</reference>
<dbReference type="CDD" id="cd00093">
    <property type="entry name" value="HTH_XRE"/>
    <property type="match status" value="1"/>
</dbReference>
<dbReference type="Proteomes" id="UP001549162">
    <property type="component" value="Unassembled WGS sequence"/>
</dbReference>
<comment type="caution">
    <text evidence="3">The sequence shown here is derived from an EMBL/GenBank/DDBJ whole genome shotgun (WGS) entry which is preliminary data.</text>
</comment>
<dbReference type="InterPro" id="IPR001387">
    <property type="entry name" value="Cro/C1-type_HTH"/>
</dbReference>
<organism evidence="3 4">
    <name type="scientific">Peptoniphilus olsenii</name>
    <dbReference type="NCBI Taxonomy" id="411570"/>
    <lineage>
        <taxon>Bacteria</taxon>
        <taxon>Bacillati</taxon>
        <taxon>Bacillota</taxon>
        <taxon>Tissierellia</taxon>
        <taxon>Tissierellales</taxon>
        <taxon>Peptoniphilaceae</taxon>
        <taxon>Peptoniphilus</taxon>
    </lineage>
</organism>
<dbReference type="Gene3D" id="2.60.120.10">
    <property type="entry name" value="Jelly Rolls"/>
    <property type="match status" value="1"/>
</dbReference>
<dbReference type="PROSITE" id="PS50943">
    <property type="entry name" value="HTH_CROC1"/>
    <property type="match status" value="1"/>
</dbReference>
<dbReference type="InterPro" id="IPR014710">
    <property type="entry name" value="RmlC-like_jellyroll"/>
</dbReference>
<protein>
    <submittedName>
        <fullName evidence="3">Transcriptional regulator with XRE-family HTH domain</fullName>
    </submittedName>
</protein>